<dbReference type="PANTHER" id="PTHR12295">
    <property type="entry name" value="FURRY-RELATED"/>
    <property type="match status" value="1"/>
</dbReference>
<proteinExistence type="predicted"/>
<organism evidence="1 2">
    <name type="scientific">Polyplax serrata</name>
    <name type="common">Common mouse louse</name>
    <dbReference type="NCBI Taxonomy" id="468196"/>
    <lineage>
        <taxon>Eukaryota</taxon>
        <taxon>Metazoa</taxon>
        <taxon>Ecdysozoa</taxon>
        <taxon>Arthropoda</taxon>
        <taxon>Hexapoda</taxon>
        <taxon>Insecta</taxon>
        <taxon>Pterygota</taxon>
        <taxon>Neoptera</taxon>
        <taxon>Paraneoptera</taxon>
        <taxon>Psocodea</taxon>
        <taxon>Troctomorpha</taxon>
        <taxon>Phthiraptera</taxon>
        <taxon>Anoplura</taxon>
        <taxon>Polyplacidae</taxon>
        <taxon>Polyplax</taxon>
    </lineage>
</organism>
<comment type="caution">
    <text evidence="1">The sequence shown here is derived from an EMBL/GenBank/DDBJ whole genome shotgun (WGS) entry which is preliminary data.</text>
</comment>
<protein>
    <submittedName>
        <fullName evidence="1">Uncharacterized protein</fullName>
    </submittedName>
</protein>
<evidence type="ECO:0000313" key="1">
    <source>
        <dbReference type="EMBL" id="KAK6627571.1"/>
    </source>
</evidence>
<evidence type="ECO:0000313" key="2">
    <source>
        <dbReference type="Proteomes" id="UP001359485"/>
    </source>
</evidence>
<keyword evidence="2" id="KW-1185">Reference proteome</keyword>
<dbReference type="EMBL" id="JAWJWF010000045">
    <property type="protein sequence ID" value="KAK6627571.1"/>
    <property type="molecule type" value="Genomic_DNA"/>
</dbReference>
<gene>
    <name evidence="1" type="ORF">RUM44_010049</name>
</gene>
<sequence length="108" mass="11974">MAGVGSGRQRGRTDSSREYPCDHYTAIINVTLMNTGCPRTQVHETALQLLQVLDKRFFGNVGPLTTEGDSAVLNILVALAVSKPHVFTAELRQVREQADRDVVDIHLW</sequence>
<name>A0ABR1AUG7_POLSC</name>
<dbReference type="PANTHER" id="PTHR12295:SF30">
    <property type="entry name" value="PROTEIN FURRY"/>
    <property type="match status" value="1"/>
</dbReference>
<dbReference type="InterPro" id="IPR039867">
    <property type="entry name" value="Furry/Tao3/Mor2"/>
</dbReference>
<dbReference type="Proteomes" id="UP001359485">
    <property type="component" value="Unassembled WGS sequence"/>
</dbReference>
<reference evidence="1 2" key="1">
    <citation type="submission" date="2023-09" db="EMBL/GenBank/DDBJ databases">
        <title>Genomes of two closely related lineages of the louse Polyplax serrata with different host specificities.</title>
        <authorList>
            <person name="Martinu J."/>
            <person name="Tarabai H."/>
            <person name="Stefka J."/>
            <person name="Hypsa V."/>
        </authorList>
    </citation>
    <scope>NUCLEOTIDE SEQUENCE [LARGE SCALE GENOMIC DNA]</scope>
    <source>
        <strain evidence="1">98ZLc_SE</strain>
    </source>
</reference>
<accession>A0ABR1AUG7</accession>